<organism evidence="1 2">
    <name type="scientific">Nocardioides malaquae</name>
    <dbReference type="NCBI Taxonomy" id="2773426"/>
    <lineage>
        <taxon>Bacteria</taxon>
        <taxon>Bacillati</taxon>
        <taxon>Actinomycetota</taxon>
        <taxon>Actinomycetes</taxon>
        <taxon>Propionibacteriales</taxon>
        <taxon>Nocardioidaceae</taxon>
        <taxon>Nocardioides</taxon>
    </lineage>
</organism>
<sequence>GTGSGTFLDMAYIVKEVSKGINSSVGVSTIGFAILPDVFNSMMNGPAMANVLPNGYGALHDLDYLMHHNYDKKPLEIKYANKTI</sequence>
<accession>A0ABR9RXA5</accession>
<proteinExistence type="predicted"/>
<name>A0ABR9RXA5_9ACTN</name>
<evidence type="ECO:0000313" key="2">
    <source>
        <dbReference type="Proteomes" id="UP000756387"/>
    </source>
</evidence>
<keyword evidence="2" id="KW-1185">Reference proteome</keyword>
<comment type="caution">
    <text evidence="1">The sequence shown here is derived from an EMBL/GenBank/DDBJ whole genome shotgun (WGS) entry which is preliminary data.</text>
</comment>
<gene>
    <name evidence="1" type="ORF">IEQ44_16200</name>
</gene>
<protein>
    <submittedName>
        <fullName evidence="1">Uncharacterized protein</fullName>
    </submittedName>
</protein>
<dbReference type="InterPro" id="IPR025904">
    <property type="entry name" value="Tubulin-like"/>
</dbReference>
<reference evidence="1 2" key="1">
    <citation type="submission" date="2020-10" db="EMBL/GenBank/DDBJ databases">
        <title>Nocardioides sp. isolated from sludge.</title>
        <authorList>
            <person name="Zhang X."/>
        </authorList>
    </citation>
    <scope>NUCLEOTIDE SEQUENCE [LARGE SCALE GENOMIC DNA]</scope>
    <source>
        <strain evidence="1 2">Y6</strain>
    </source>
</reference>
<feature type="non-terminal residue" evidence="1">
    <location>
        <position position="1"/>
    </location>
</feature>
<dbReference type="Pfam" id="PF13809">
    <property type="entry name" value="Tubulin_2"/>
    <property type="match status" value="1"/>
</dbReference>
<evidence type="ECO:0000313" key="1">
    <source>
        <dbReference type="EMBL" id="MBE7326174.1"/>
    </source>
</evidence>
<dbReference type="Proteomes" id="UP000756387">
    <property type="component" value="Unassembled WGS sequence"/>
</dbReference>
<feature type="non-terminal residue" evidence="1">
    <location>
        <position position="84"/>
    </location>
</feature>
<dbReference type="EMBL" id="JADCSA010000749">
    <property type="protein sequence ID" value="MBE7326174.1"/>
    <property type="molecule type" value="Genomic_DNA"/>
</dbReference>